<sequence>MRPFKDLSGQRFGPLVAVKFLGCASGASTWRCQCTECGTLRLVKTQALRSGKGIECEPCNRHNALARKKKTNIVRRPWSTVELSQLCSLWNKGHAVSDLAKQFNRTEHAIYRRISQQVKEGKAFPRAVRHAKAQMIGRTFGSRTVIARAHSSVNGCVMWSVRCKCGEESVVDGHLLHCGRQTACRKCAGNAPGKHNGPRPKPQVMPKANPILSFAHIRAHDRLIAARHAAEEAAFA</sequence>
<evidence type="ECO:0000313" key="2">
    <source>
        <dbReference type="Proteomes" id="UP000464674"/>
    </source>
</evidence>
<dbReference type="AlphaFoldDB" id="A0A857FNQ3"/>
<dbReference type="Gene3D" id="1.10.10.60">
    <property type="entry name" value="Homeodomain-like"/>
    <property type="match status" value="1"/>
</dbReference>
<gene>
    <name evidence="1" type="ORF">FMA36_00145</name>
</gene>
<organism evidence="1 2">
    <name type="scientific">Komagataeibacter xylinus</name>
    <name type="common">Gluconacetobacter xylinus</name>
    <dbReference type="NCBI Taxonomy" id="28448"/>
    <lineage>
        <taxon>Bacteria</taxon>
        <taxon>Pseudomonadati</taxon>
        <taxon>Pseudomonadota</taxon>
        <taxon>Alphaproteobacteria</taxon>
        <taxon>Acetobacterales</taxon>
        <taxon>Acetobacteraceae</taxon>
        <taxon>Komagataeibacter</taxon>
    </lineage>
</organism>
<dbReference type="RefSeq" id="WP_159259995.1">
    <property type="nucleotide sequence ID" value="NZ_CP041348.1"/>
</dbReference>
<dbReference type="OrthoDB" id="4256237at2"/>
<proteinExistence type="predicted"/>
<protein>
    <submittedName>
        <fullName evidence="1">Uncharacterized protein</fullName>
    </submittedName>
</protein>
<evidence type="ECO:0000313" key="1">
    <source>
        <dbReference type="EMBL" id="QHC34134.1"/>
    </source>
</evidence>
<reference evidence="1 2" key="1">
    <citation type="journal article" date="2020" name="Carbohydr. Polym.">
        <title>Characterization and optimization of production of bacterial cellulose from strain CGMCC 17276 based on whole-genome analysis.</title>
        <authorList>
            <person name="Lu T."/>
            <person name="Gao H."/>
            <person name="Liao B."/>
            <person name="Wu J."/>
            <person name="Zhang W."/>
            <person name="Huang J."/>
            <person name="Liu M."/>
            <person name="Huang J."/>
            <person name="Chang Z."/>
            <person name="Jin M."/>
            <person name="Yi Z."/>
            <person name="Jiang D."/>
        </authorList>
    </citation>
    <scope>NUCLEOTIDE SEQUENCE [LARGE SCALE GENOMIC DNA]</scope>
    <source>
        <strain evidence="1 2">CGMCC 17276</strain>
    </source>
</reference>
<dbReference type="Proteomes" id="UP000464674">
    <property type="component" value="Chromosome"/>
</dbReference>
<accession>A0A857FNQ3</accession>
<dbReference type="EMBL" id="CP041348">
    <property type="protein sequence ID" value="QHC34134.1"/>
    <property type="molecule type" value="Genomic_DNA"/>
</dbReference>
<name>A0A857FNQ3_KOMXY</name>